<dbReference type="EMBL" id="CAKASE010000074">
    <property type="protein sequence ID" value="CAG9575386.1"/>
    <property type="molecule type" value="Genomic_DNA"/>
</dbReference>
<keyword evidence="1" id="KW-0732">Signal</keyword>
<evidence type="ECO:0000313" key="2">
    <source>
        <dbReference type="EMBL" id="CAG9575386.1"/>
    </source>
</evidence>
<name>A0A8J2W913_9NEOP</name>
<accession>A0A8J2W913</accession>
<evidence type="ECO:0000313" key="3">
    <source>
        <dbReference type="Proteomes" id="UP000789524"/>
    </source>
</evidence>
<gene>
    <name evidence="2" type="ORF">DCHRY22_LOCUS11303</name>
</gene>
<comment type="caution">
    <text evidence="2">The sequence shown here is derived from an EMBL/GenBank/DDBJ whole genome shotgun (WGS) entry which is preliminary data.</text>
</comment>
<dbReference type="Proteomes" id="UP000789524">
    <property type="component" value="Unassembled WGS sequence"/>
</dbReference>
<keyword evidence="3" id="KW-1185">Reference proteome</keyword>
<feature type="chain" id="PRO_5035230442" evidence="1">
    <location>
        <begin position="17"/>
        <end position="509"/>
    </location>
</feature>
<dbReference type="OrthoDB" id="7388831at2759"/>
<evidence type="ECO:0000256" key="1">
    <source>
        <dbReference type="SAM" id="SignalP"/>
    </source>
</evidence>
<sequence length="509" mass="58316">MVAFKIVLFLAVGTLCTNQQENFFQENRRLSKAIVEAMQDSHFDQELLFDLKKENQVYLNRTMSLVIKYIVKREVDNYRSRRTDAISRRVYSSLVMKLIDIAKDLPRNTSAASRIDTAHRYYMSVESRDMHDQMADVQVFHACARLYDVMFTAPRIIAELGVLEDLTPRSLLKKLRELEIKPVHLGVALLIQYHLRSTINFAIRSNALEVLSTKPQMVGPQVIDMLKAIAARLLPVAELLDIHLAHSSPAFKDTCPSTWLGINFFQENRRLSKAIVEAMQDSHFDQELLFDLKKENQVYLNRTMSLVIKYIVKREVDNYRSRRTDAISRRVYSSLVMKLIDIAKDLPRNTSAASRIDTAHRYYMSVESRDMHDQMADVQVFHACARLYDVMFTAPIIIAELGVLEDLTPRSLLKKLRELEIKPVHLGVALLIQYHLRSTINFAIRSNALEVLSTKPQMVGPQVIDMLKAIAARLLPVAELLDIHLAHSSPAFKDTCPSTWLGIVNNKQP</sequence>
<organism evidence="2 3">
    <name type="scientific">Danaus chrysippus</name>
    <name type="common">African queen</name>
    <dbReference type="NCBI Taxonomy" id="151541"/>
    <lineage>
        <taxon>Eukaryota</taxon>
        <taxon>Metazoa</taxon>
        <taxon>Ecdysozoa</taxon>
        <taxon>Arthropoda</taxon>
        <taxon>Hexapoda</taxon>
        <taxon>Insecta</taxon>
        <taxon>Pterygota</taxon>
        <taxon>Neoptera</taxon>
        <taxon>Endopterygota</taxon>
        <taxon>Lepidoptera</taxon>
        <taxon>Glossata</taxon>
        <taxon>Ditrysia</taxon>
        <taxon>Papilionoidea</taxon>
        <taxon>Nymphalidae</taxon>
        <taxon>Danainae</taxon>
        <taxon>Danaini</taxon>
        <taxon>Danaina</taxon>
        <taxon>Danaus</taxon>
        <taxon>Anosia</taxon>
    </lineage>
</organism>
<proteinExistence type="predicted"/>
<reference evidence="2" key="1">
    <citation type="submission" date="2021-09" db="EMBL/GenBank/DDBJ databases">
        <authorList>
            <person name="Martin H S."/>
        </authorList>
    </citation>
    <scope>NUCLEOTIDE SEQUENCE</scope>
</reference>
<dbReference type="AlphaFoldDB" id="A0A8J2W913"/>
<protein>
    <submittedName>
        <fullName evidence="2">(African queen) hypothetical protein</fullName>
    </submittedName>
</protein>
<feature type="signal peptide" evidence="1">
    <location>
        <begin position="1"/>
        <end position="16"/>
    </location>
</feature>